<proteinExistence type="predicted"/>
<dbReference type="Gene3D" id="3.40.50.360">
    <property type="match status" value="1"/>
</dbReference>
<dbReference type="PANTHER" id="PTHR30543">
    <property type="entry name" value="CHROMATE REDUCTASE"/>
    <property type="match status" value="1"/>
</dbReference>
<evidence type="ECO:0000313" key="3">
    <source>
        <dbReference type="Proteomes" id="UP000619079"/>
    </source>
</evidence>
<dbReference type="AlphaFoldDB" id="A0A8J7JD04"/>
<dbReference type="Proteomes" id="UP000619079">
    <property type="component" value="Unassembled WGS sequence"/>
</dbReference>
<protein>
    <submittedName>
        <fullName evidence="2">NAD(P)H-dependent oxidoreductase</fullName>
    </submittedName>
</protein>
<name>A0A8J7JD04_9RHOB</name>
<gene>
    <name evidence="2" type="ORF">JF290_12250</name>
</gene>
<dbReference type="PANTHER" id="PTHR30543:SF21">
    <property type="entry name" value="NAD(P)H-DEPENDENT FMN REDUCTASE LOT6"/>
    <property type="match status" value="1"/>
</dbReference>
<evidence type="ECO:0000313" key="2">
    <source>
        <dbReference type="EMBL" id="MBJ6372299.1"/>
    </source>
</evidence>
<dbReference type="GO" id="GO:0010181">
    <property type="term" value="F:FMN binding"/>
    <property type="evidence" value="ECO:0007669"/>
    <property type="project" value="TreeGrafter"/>
</dbReference>
<evidence type="ECO:0000259" key="1">
    <source>
        <dbReference type="Pfam" id="PF03358"/>
    </source>
</evidence>
<keyword evidence="3" id="KW-1185">Reference proteome</keyword>
<reference evidence="2" key="1">
    <citation type="submission" date="2020-12" db="EMBL/GenBank/DDBJ databases">
        <title>Sedimentitalea sp. nov., isolated from sand in Incheon.</title>
        <authorList>
            <person name="Kim W."/>
        </authorList>
    </citation>
    <scope>NUCLEOTIDE SEQUENCE</scope>
    <source>
        <strain evidence="2">CAU 1593</strain>
    </source>
</reference>
<dbReference type="RefSeq" id="WP_199025182.1">
    <property type="nucleotide sequence ID" value="NZ_JAELVR010000008.1"/>
</dbReference>
<dbReference type="SUPFAM" id="SSF52218">
    <property type="entry name" value="Flavoproteins"/>
    <property type="match status" value="1"/>
</dbReference>
<dbReference type="InterPro" id="IPR029039">
    <property type="entry name" value="Flavoprotein-like_sf"/>
</dbReference>
<organism evidence="2 3">
    <name type="scientific">Sedimentitalea arenosa</name>
    <dbReference type="NCBI Taxonomy" id="2798803"/>
    <lineage>
        <taxon>Bacteria</taxon>
        <taxon>Pseudomonadati</taxon>
        <taxon>Pseudomonadota</taxon>
        <taxon>Alphaproteobacteria</taxon>
        <taxon>Rhodobacterales</taxon>
        <taxon>Paracoccaceae</taxon>
        <taxon>Sedimentitalea</taxon>
    </lineage>
</organism>
<comment type="caution">
    <text evidence="2">The sequence shown here is derived from an EMBL/GenBank/DDBJ whole genome shotgun (WGS) entry which is preliminary data.</text>
</comment>
<dbReference type="InterPro" id="IPR005025">
    <property type="entry name" value="FMN_Rdtase-like_dom"/>
</dbReference>
<sequence length="181" mass="19597">MTTDPVLLGIAGALRAESSNRKLIREAARLFGPCAFVEADLRLPLFDADAEEADGVPAPARKLAEQIAMADAIVISTPEYNKGPPGVLKNALDWSSRTEGNPWAGKPVAVMSAAAGRAGGERAQLVLRSFMVPFQTRILQGPEVHLADCRNQFDDKEQLKGELYVKTLQALMDKLRAEIGR</sequence>
<dbReference type="EMBL" id="JAELVR010000008">
    <property type="protein sequence ID" value="MBJ6372299.1"/>
    <property type="molecule type" value="Genomic_DNA"/>
</dbReference>
<dbReference type="InterPro" id="IPR050712">
    <property type="entry name" value="NAD(P)H-dep_reductase"/>
</dbReference>
<dbReference type="GO" id="GO:0016491">
    <property type="term" value="F:oxidoreductase activity"/>
    <property type="evidence" value="ECO:0007669"/>
    <property type="project" value="InterPro"/>
</dbReference>
<dbReference type="GO" id="GO:0005829">
    <property type="term" value="C:cytosol"/>
    <property type="evidence" value="ECO:0007669"/>
    <property type="project" value="TreeGrafter"/>
</dbReference>
<feature type="domain" description="NADPH-dependent FMN reductase-like" evidence="1">
    <location>
        <begin position="7"/>
        <end position="146"/>
    </location>
</feature>
<dbReference type="Pfam" id="PF03358">
    <property type="entry name" value="FMN_red"/>
    <property type="match status" value="1"/>
</dbReference>
<accession>A0A8J7JD04</accession>